<keyword evidence="6" id="KW-1185">Reference proteome</keyword>
<dbReference type="KEGG" id="mbah:HYN46_14855"/>
<evidence type="ECO:0000256" key="2">
    <source>
        <dbReference type="ARBA" id="ARBA00022741"/>
    </source>
</evidence>
<reference evidence="5 6" key="1">
    <citation type="submission" date="2018-07" db="EMBL/GenBank/DDBJ databases">
        <title>Genome sequencing of Moraxellaceae gen. HYN0046.</title>
        <authorList>
            <person name="Kim M."/>
            <person name="Yi H."/>
        </authorList>
    </citation>
    <scope>NUCLEOTIDE SEQUENCE [LARGE SCALE GENOMIC DNA]</scope>
    <source>
        <strain evidence="5 6">HYN0046</strain>
    </source>
</reference>
<evidence type="ECO:0000256" key="1">
    <source>
        <dbReference type="ARBA" id="ARBA00005290"/>
    </source>
</evidence>
<evidence type="ECO:0000256" key="3">
    <source>
        <dbReference type="ARBA" id="ARBA00022801"/>
    </source>
</evidence>
<dbReference type="AlphaFoldDB" id="A0A345P9P8"/>
<comment type="similarity">
    <text evidence="1">Belongs to the GPN-loop GTPase family.</text>
</comment>
<dbReference type="Gene3D" id="3.40.50.300">
    <property type="entry name" value="P-loop containing nucleotide triphosphate hydrolases"/>
    <property type="match status" value="1"/>
</dbReference>
<keyword evidence="3" id="KW-0378">Hydrolase</keyword>
<dbReference type="EMBL" id="CP031222">
    <property type="protein sequence ID" value="AXI04007.1"/>
    <property type="molecule type" value="Genomic_DNA"/>
</dbReference>
<dbReference type="OrthoDB" id="4319884at2"/>
<dbReference type="PANTHER" id="PTHR42708">
    <property type="entry name" value="ATP/GTP-BINDING PROTEIN-RELATED"/>
    <property type="match status" value="1"/>
</dbReference>
<dbReference type="RefSeq" id="WP_114900115.1">
    <property type="nucleotide sequence ID" value="NZ_CP031222.1"/>
</dbReference>
<keyword evidence="4" id="KW-0342">GTP-binding</keyword>
<sequence length="180" mass="19998">MMQQRYKIVFSGPMGAGKSQAISSISETAVFATEVLNTDQDAHQKMLTTVGIDYGEITLDDQTKIALFGTPGQERFQFIWPIVSQGALSVIILIDHTAYNPLEDLAIYLGEFSARIPHVVIGVTHVDGMPERPMSIYRDWLTEQGLSYPLFAIDARKREDVLLLIESIIASFEAKISMSS</sequence>
<dbReference type="SUPFAM" id="SSF52540">
    <property type="entry name" value="P-loop containing nucleoside triphosphate hydrolases"/>
    <property type="match status" value="1"/>
</dbReference>
<dbReference type="GO" id="GO:0016787">
    <property type="term" value="F:hydrolase activity"/>
    <property type="evidence" value="ECO:0007669"/>
    <property type="project" value="UniProtKB-KW"/>
</dbReference>
<protein>
    <submittedName>
        <fullName evidence="5">GTP-binding protein</fullName>
    </submittedName>
</protein>
<dbReference type="PANTHER" id="PTHR42708:SF1">
    <property type="entry name" value="GLIDING MOTILITY PROTEIN MGLA"/>
    <property type="match status" value="1"/>
</dbReference>
<dbReference type="Proteomes" id="UP000253940">
    <property type="component" value="Chromosome"/>
</dbReference>
<dbReference type="InterPro" id="IPR004130">
    <property type="entry name" value="Gpn"/>
</dbReference>
<evidence type="ECO:0000313" key="6">
    <source>
        <dbReference type="Proteomes" id="UP000253940"/>
    </source>
</evidence>
<dbReference type="GO" id="GO:0005525">
    <property type="term" value="F:GTP binding"/>
    <property type="evidence" value="ECO:0007669"/>
    <property type="project" value="UniProtKB-KW"/>
</dbReference>
<evidence type="ECO:0000313" key="5">
    <source>
        <dbReference type="EMBL" id="AXI04007.1"/>
    </source>
</evidence>
<dbReference type="InterPro" id="IPR052705">
    <property type="entry name" value="Gliding_Motility_GTPase"/>
</dbReference>
<accession>A0A345P9P8</accession>
<dbReference type="InterPro" id="IPR027417">
    <property type="entry name" value="P-loop_NTPase"/>
</dbReference>
<proteinExistence type="inferred from homology"/>
<keyword evidence="2" id="KW-0547">Nucleotide-binding</keyword>
<organism evidence="5 6">
    <name type="scientific">Aquirhabdus parva</name>
    <dbReference type="NCBI Taxonomy" id="2283318"/>
    <lineage>
        <taxon>Bacteria</taxon>
        <taxon>Pseudomonadati</taxon>
        <taxon>Pseudomonadota</taxon>
        <taxon>Gammaproteobacteria</taxon>
        <taxon>Moraxellales</taxon>
        <taxon>Moraxellaceae</taxon>
        <taxon>Aquirhabdus</taxon>
    </lineage>
</organism>
<evidence type="ECO:0000256" key="4">
    <source>
        <dbReference type="ARBA" id="ARBA00023134"/>
    </source>
</evidence>
<dbReference type="Pfam" id="PF03029">
    <property type="entry name" value="ATP_bind_1"/>
    <property type="match status" value="1"/>
</dbReference>
<gene>
    <name evidence="5" type="ORF">HYN46_14855</name>
</gene>
<name>A0A345P9P8_9GAMM</name>